<dbReference type="PANTHER" id="PTHR30272:SF1">
    <property type="entry name" value="3-HYDROXYACYL-[ACYL-CARRIER-PROTEIN] DEHYDRATASE"/>
    <property type="match status" value="1"/>
</dbReference>
<evidence type="ECO:0000256" key="3">
    <source>
        <dbReference type="ARBA" id="ARBA00022490"/>
    </source>
</evidence>
<dbReference type="GO" id="GO:0009245">
    <property type="term" value="P:lipid A biosynthetic process"/>
    <property type="evidence" value="ECO:0007669"/>
    <property type="project" value="UniProtKB-KW"/>
</dbReference>
<accession>A0A2A9M014</accession>
<evidence type="ECO:0000256" key="4">
    <source>
        <dbReference type="ARBA" id="ARBA00022516"/>
    </source>
</evidence>
<keyword evidence="4" id="KW-0444">Lipid biosynthesis</keyword>
<dbReference type="Gene3D" id="3.10.129.10">
    <property type="entry name" value="Hotdog Thioesterase"/>
    <property type="match status" value="1"/>
</dbReference>
<gene>
    <name evidence="10" type="ORF">BESB_024300</name>
</gene>
<evidence type="ECO:0000313" key="10">
    <source>
        <dbReference type="EMBL" id="PFH31938.1"/>
    </source>
</evidence>
<reference evidence="10 11" key="1">
    <citation type="submission" date="2017-09" db="EMBL/GenBank/DDBJ databases">
        <title>Genome sequencing of Besnoitia besnoiti strain Bb-Ger1.</title>
        <authorList>
            <person name="Schares G."/>
            <person name="Venepally P."/>
            <person name="Lorenzi H.A."/>
        </authorList>
    </citation>
    <scope>NUCLEOTIDE SEQUENCE [LARGE SCALE GENOMIC DNA]</scope>
    <source>
        <strain evidence="10 11">Bb-Ger1</strain>
    </source>
</reference>
<sequence>MAGRSVYLWICTLVVGRLADAFTVGPGSRFCVRPAGGSLDVSHECTGHARRGMNVSPLGAKSATSLSSTWRGAKEISGLTESSAVPVFDVEKIRQILPHRFPFLLVDKVLEFEPGKRAVGVKQVTANEDQFNGHFPGRAIMPGVLQVEALAQLAGIVALQPPISDGQGNFFFAGVDGVKWKKPVVPGDTLVMEVELTAWKEKFGIAKATGKAFVDGKPAIEVGEMTFALVR</sequence>
<dbReference type="RefSeq" id="XP_029215947.1">
    <property type="nucleotide sequence ID" value="XM_029361132.1"/>
</dbReference>
<keyword evidence="5" id="KW-0441">Lipid A biosynthesis</keyword>
<dbReference type="KEGG" id="bbes:BESB_024300"/>
<protein>
    <recommendedName>
        <fullName evidence="2">3-hydroxyacyl-[acyl-carrier-protein] dehydratase</fullName>
        <ecNumber evidence="2">4.2.1.59</ecNumber>
    </recommendedName>
</protein>
<dbReference type="GO" id="GO:0019171">
    <property type="term" value="F:(3R)-hydroxyacyl-[acyl-carrier-protein] dehydratase activity"/>
    <property type="evidence" value="ECO:0007669"/>
    <property type="project" value="UniProtKB-EC"/>
</dbReference>
<dbReference type="FunFam" id="3.10.129.10:FF:000001">
    <property type="entry name" value="3-hydroxyacyl-[acyl-carrier-protein] dehydratase FabZ"/>
    <property type="match status" value="1"/>
</dbReference>
<keyword evidence="9" id="KW-0732">Signal</keyword>
<dbReference type="GeneID" id="40307490"/>
<comment type="caution">
    <text evidence="10">The sequence shown here is derived from an EMBL/GenBank/DDBJ whole genome shotgun (WGS) entry which is preliminary data.</text>
</comment>
<feature type="chain" id="PRO_5013309971" description="3-hydroxyacyl-[acyl-carrier-protein] dehydratase" evidence="9">
    <location>
        <begin position="22"/>
        <end position="231"/>
    </location>
</feature>
<keyword evidence="7" id="KW-0456">Lyase</keyword>
<dbReference type="GO" id="GO:0016020">
    <property type="term" value="C:membrane"/>
    <property type="evidence" value="ECO:0007669"/>
    <property type="project" value="GOC"/>
</dbReference>
<dbReference type="AlphaFoldDB" id="A0A2A9M014"/>
<dbReference type="SUPFAM" id="SSF54637">
    <property type="entry name" value="Thioesterase/thiol ester dehydrase-isomerase"/>
    <property type="match status" value="1"/>
</dbReference>
<dbReference type="Pfam" id="PF07977">
    <property type="entry name" value="FabA"/>
    <property type="match status" value="1"/>
</dbReference>
<dbReference type="OrthoDB" id="4155at2759"/>
<dbReference type="NCBIfam" id="TIGR01750">
    <property type="entry name" value="fabZ"/>
    <property type="match status" value="1"/>
</dbReference>
<evidence type="ECO:0000256" key="9">
    <source>
        <dbReference type="SAM" id="SignalP"/>
    </source>
</evidence>
<feature type="signal peptide" evidence="9">
    <location>
        <begin position="1"/>
        <end position="21"/>
    </location>
</feature>
<evidence type="ECO:0000256" key="5">
    <source>
        <dbReference type="ARBA" id="ARBA00022556"/>
    </source>
</evidence>
<dbReference type="InterPro" id="IPR029069">
    <property type="entry name" value="HotDog_dom_sf"/>
</dbReference>
<comment type="subcellular location">
    <subcellularLocation>
        <location evidence="1">Cytoplasm</location>
    </subcellularLocation>
</comment>
<evidence type="ECO:0000256" key="8">
    <source>
        <dbReference type="ARBA" id="ARBA00025049"/>
    </source>
</evidence>
<dbReference type="EMBL" id="NWUJ01000013">
    <property type="protein sequence ID" value="PFH31938.1"/>
    <property type="molecule type" value="Genomic_DNA"/>
</dbReference>
<keyword evidence="11" id="KW-1185">Reference proteome</keyword>
<dbReference type="GO" id="GO:0006633">
    <property type="term" value="P:fatty acid biosynthetic process"/>
    <property type="evidence" value="ECO:0007669"/>
    <property type="project" value="InterPro"/>
</dbReference>
<dbReference type="NCBIfam" id="NF000582">
    <property type="entry name" value="PRK00006.1"/>
    <property type="match status" value="1"/>
</dbReference>
<name>A0A2A9M014_BESBE</name>
<dbReference type="EC" id="4.2.1.59" evidence="2"/>
<comment type="function">
    <text evidence="8">Involved in unsaturated fatty acids biosynthesis. Catalyzes the dehydration of short chain beta-hydroxyacyl-ACPs and long chain saturated and unsaturated beta-hydroxyacyl-ACPs.</text>
</comment>
<evidence type="ECO:0000256" key="1">
    <source>
        <dbReference type="ARBA" id="ARBA00004496"/>
    </source>
</evidence>
<dbReference type="InterPro" id="IPR013114">
    <property type="entry name" value="FabA_FabZ"/>
</dbReference>
<organism evidence="10 11">
    <name type="scientific">Besnoitia besnoiti</name>
    <name type="common">Apicomplexan protozoan</name>
    <dbReference type="NCBI Taxonomy" id="94643"/>
    <lineage>
        <taxon>Eukaryota</taxon>
        <taxon>Sar</taxon>
        <taxon>Alveolata</taxon>
        <taxon>Apicomplexa</taxon>
        <taxon>Conoidasida</taxon>
        <taxon>Coccidia</taxon>
        <taxon>Eucoccidiorida</taxon>
        <taxon>Eimeriorina</taxon>
        <taxon>Sarcocystidae</taxon>
        <taxon>Besnoitia</taxon>
    </lineage>
</organism>
<dbReference type="PANTHER" id="PTHR30272">
    <property type="entry name" value="3-HYDROXYACYL-[ACYL-CARRIER-PROTEIN] DEHYDRATASE"/>
    <property type="match status" value="1"/>
</dbReference>
<dbReference type="Proteomes" id="UP000224006">
    <property type="component" value="Chromosome XII"/>
</dbReference>
<proteinExistence type="predicted"/>
<dbReference type="STRING" id="94643.A0A2A9M014"/>
<evidence type="ECO:0000256" key="2">
    <source>
        <dbReference type="ARBA" id="ARBA00013167"/>
    </source>
</evidence>
<keyword evidence="3" id="KW-0963">Cytoplasm</keyword>
<dbReference type="InterPro" id="IPR010084">
    <property type="entry name" value="FabZ"/>
</dbReference>
<evidence type="ECO:0000256" key="6">
    <source>
        <dbReference type="ARBA" id="ARBA00023098"/>
    </source>
</evidence>
<dbReference type="GO" id="GO:0005737">
    <property type="term" value="C:cytoplasm"/>
    <property type="evidence" value="ECO:0007669"/>
    <property type="project" value="UniProtKB-SubCell"/>
</dbReference>
<keyword evidence="6" id="KW-0443">Lipid metabolism</keyword>
<dbReference type="CDD" id="cd01288">
    <property type="entry name" value="FabZ"/>
    <property type="match status" value="1"/>
</dbReference>
<dbReference type="VEuPathDB" id="ToxoDB:BESB_024300"/>
<evidence type="ECO:0000313" key="11">
    <source>
        <dbReference type="Proteomes" id="UP000224006"/>
    </source>
</evidence>
<evidence type="ECO:0000256" key="7">
    <source>
        <dbReference type="ARBA" id="ARBA00023239"/>
    </source>
</evidence>